<keyword evidence="2" id="KW-1133">Transmembrane helix</keyword>
<feature type="compositionally biased region" description="Polar residues" evidence="1">
    <location>
        <begin position="392"/>
        <end position="402"/>
    </location>
</feature>
<dbReference type="Proteomes" id="UP000054561">
    <property type="component" value="Unassembled WGS sequence"/>
</dbReference>
<feature type="compositionally biased region" description="Basic and acidic residues" evidence="1">
    <location>
        <begin position="240"/>
        <end position="252"/>
    </location>
</feature>
<dbReference type="RefSeq" id="XP_012338321.1">
    <property type="nucleotide sequence ID" value="XM_012482898.1"/>
</dbReference>
<dbReference type="VEuPathDB" id="PlasmoDB:AK88_05296"/>
<dbReference type="GeneID" id="24270610"/>
<feature type="compositionally biased region" description="Polar residues" evidence="1">
    <location>
        <begin position="290"/>
        <end position="299"/>
    </location>
</feature>
<proteinExistence type="predicted"/>
<dbReference type="EMBL" id="KQ001754">
    <property type="protein sequence ID" value="KJP85074.1"/>
    <property type="molecule type" value="Genomic_DNA"/>
</dbReference>
<name>A0A0D9QDP5_PLAFR</name>
<feature type="compositionally biased region" description="Pro residues" evidence="1">
    <location>
        <begin position="365"/>
        <end position="376"/>
    </location>
</feature>
<evidence type="ECO:0000256" key="1">
    <source>
        <dbReference type="SAM" id="MobiDB-lite"/>
    </source>
</evidence>
<feature type="compositionally biased region" description="Gly residues" evidence="1">
    <location>
        <begin position="424"/>
        <end position="434"/>
    </location>
</feature>
<keyword evidence="2" id="KW-0472">Membrane</keyword>
<evidence type="ECO:0008006" key="5">
    <source>
        <dbReference type="Google" id="ProtNLM"/>
    </source>
</evidence>
<feature type="region of interest" description="Disordered" evidence="1">
    <location>
        <begin position="216"/>
        <end position="252"/>
    </location>
</feature>
<feature type="compositionally biased region" description="Low complexity" evidence="1">
    <location>
        <begin position="349"/>
        <end position="364"/>
    </location>
</feature>
<accession>A0A0D9QDP5</accession>
<protein>
    <recommendedName>
        <fullName evidence="5">Schizont-infected cell agglutination extracellular alpha domain-containing protein</fullName>
    </recommendedName>
</protein>
<feature type="transmembrane region" description="Helical" evidence="2">
    <location>
        <begin position="470"/>
        <end position="487"/>
    </location>
</feature>
<keyword evidence="4" id="KW-1185">Reference proteome</keyword>
<sequence length="498" mass="54302">MRLFIKHMDGDSEYHNAKNCENAYWEHPTEHGKTHQPQRKMDRRTERVICRLMKQGIYFANAWTQEVKTNIEDNSENDKEIKGLMRCTIAHIYQDILRTYACEGWWGTYYAWWVVDQISGALKDTLGENHCKRGMYKEIELGHWPMRNQMKKWLKQNAQMQEKLAQEQIGDDCKGAQVKLEVGKTQEEKDKNKDKQTKDEVKQQVTKILQEVEEEMKNEEKQLRGSTAKAPKYPSVGEEDEKKDAEIEEHIKHAVEHAGDALQKVIVIPASGARATGTTQQTPETEKTSTDNTANTPSAPSVPPGPKGRSEDSKAGQPQAPASPPAPGEEGTQPVTGAARPKGPHEQSGDNVPDGGSGGNDDPPLLNPPKPKPNPNPDQSGSSPGGGGQGSEVTVPTNNQAAPHTPHNAGSGPGDFTLDIALPTGGGDVGGSYGTGPTPGPKGNPPHNVEHDGPFFPDLTADVLTATTPVLFFLTSVIVALLVLCVPRQTPTKIPNRS</sequence>
<keyword evidence="2" id="KW-0812">Transmembrane</keyword>
<organism evidence="3 4">
    <name type="scientific">Plasmodium fragile</name>
    <dbReference type="NCBI Taxonomy" id="5857"/>
    <lineage>
        <taxon>Eukaryota</taxon>
        <taxon>Sar</taxon>
        <taxon>Alveolata</taxon>
        <taxon>Apicomplexa</taxon>
        <taxon>Aconoidasida</taxon>
        <taxon>Haemosporida</taxon>
        <taxon>Plasmodiidae</taxon>
        <taxon>Plasmodium</taxon>
        <taxon>Plasmodium (Plasmodium)</taxon>
    </lineage>
</organism>
<gene>
    <name evidence="3" type="ORF">AK88_05296</name>
</gene>
<dbReference type="AlphaFoldDB" id="A0A0D9QDP5"/>
<evidence type="ECO:0000313" key="4">
    <source>
        <dbReference type="Proteomes" id="UP000054561"/>
    </source>
</evidence>
<evidence type="ECO:0000256" key="2">
    <source>
        <dbReference type="SAM" id="Phobius"/>
    </source>
</evidence>
<evidence type="ECO:0000313" key="3">
    <source>
        <dbReference type="EMBL" id="KJP85074.1"/>
    </source>
</evidence>
<feature type="region of interest" description="Disordered" evidence="1">
    <location>
        <begin position="272"/>
        <end position="444"/>
    </location>
</feature>
<reference evidence="3 4" key="1">
    <citation type="submission" date="2014-03" db="EMBL/GenBank/DDBJ databases">
        <title>The Genome Sequence of Plasmodium fragile nilgiri.</title>
        <authorList>
            <consortium name="The Broad Institute Genomics Platform"/>
            <consortium name="The Broad Institute Genome Sequencing Center for Infectious Disease"/>
            <person name="Neafsey D."/>
            <person name="Duraisingh M."/>
            <person name="Young S.K."/>
            <person name="Zeng Q."/>
            <person name="Gargeya S."/>
            <person name="Abouelleil A."/>
            <person name="Alvarado L."/>
            <person name="Chapman S.B."/>
            <person name="Gainer-Dewar J."/>
            <person name="Goldberg J."/>
            <person name="Griggs A."/>
            <person name="Gujja S."/>
            <person name="Hansen M."/>
            <person name="Howarth C."/>
            <person name="Imamovic A."/>
            <person name="Larimer J."/>
            <person name="Pearson M."/>
            <person name="Poon T.W."/>
            <person name="Priest M."/>
            <person name="Roberts A."/>
            <person name="Saif S."/>
            <person name="Shea T."/>
            <person name="Sykes S."/>
            <person name="Wortman J."/>
            <person name="Nusbaum C."/>
            <person name="Birren B."/>
        </authorList>
    </citation>
    <scope>NUCLEOTIDE SEQUENCE [LARGE SCALE GENOMIC DNA]</scope>
    <source>
        <strain evidence="4">nilgiri</strain>
    </source>
</reference>